<proteinExistence type="predicted"/>
<dbReference type="AlphaFoldDB" id="A0AA87Z7E3"/>
<sequence length="39" mass="4177">MGLPSPLLPPSWLAKVIGGLVILAGMRSEGPSWEFLDQI</sequence>
<dbReference type="EMBL" id="BTGU01001661">
    <property type="protein sequence ID" value="GMN27289.1"/>
    <property type="molecule type" value="Genomic_DNA"/>
</dbReference>
<comment type="caution">
    <text evidence="1">The sequence shown here is derived from an EMBL/GenBank/DDBJ whole genome shotgun (WGS) entry which is preliminary data.</text>
</comment>
<evidence type="ECO:0000313" key="2">
    <source>
        <dbReference type="Proteomes" id="UP001187192"/>
    </source>
</evidence>
<gene>
    <name evidence="1" type="ORF">TIFTF001_041010</name>
</gene>
<name>A0AA87Z7E3_FICCA</name>
<evidence type="ECO:0000313" key="1">
    <source>
        <dbReference type="EMBL" id="GMN27289.1"/>
    </source>
</evidence>
<protein>
    <submittedName>
        <fullName evidence="1">Uncharacterized protein</fullName>
    </submittedName>
</protein>
<organism evidence="1 2">
    <name type="scientific">Ficus carica</name>
    <name type="common">Common fig</name>
    <dbReference type="NCBI Taxonomy" id="3494"/>
    <lineage>
        <taxon>Eukaryota</taxon>
        <taxon>Viridiplantae</taxon>
        <taxon>Streptophyta</taxon>
        <taxon>Embryophyta</taxon>
        <taxon>Tracheophyta</taxon>
        <taxon>Spermatophyta</taxon>
        <taxon>Magnoliopsida</taxon>
        <taxon>eudicotyledons</taxon>
        <taxon>Gunneridae</taxon>
        <taxon>Pentapetalae</taxon>
        <taxon>rosids</taxon>
        <taxon>fabids</taxon>
        <taxon>Rosales</taxon>
        <taxon>Moraceae</taxon>
        <taxon>Ficeae</taxon>
        <taxon>Ficus</taxon>
    </lineage>
</organism>
<accession>A0AA87Z7E3</accession>
<reference evidence="1" key="1">
    <citation type="submission" date="2023-07" db="EMBL/GenBank/DDBJ databases">
        <title>draft genome sequence of fig (Ficus carica).</title>
        <authorList>
            <person name="Takahashi T."/>
            <person name="Nishimura K."/>
        </authorList>
    </citation>
    <scope>NUCLEOTIDE SEQUENCE</scope>
</reference>
<dbReference type="Proteomes" id="UP001187192">
    <property type="component" value="Unassembled WGS sequence"/>
</dbReference>
<keyword evidence="2" id="KW-1185">Reference proteome</keyword>